<sequence length="567" mass="64777">MLYLAYQQLKTSEHDAYQQSLANVNTASNLISAQIEAAISKLYLLEDTTSVSKFDNTAQRILKHNPVYSDIIYVNNVTGQYRSMKLKPTNSEKNAHIQWSKLSKLSNQLAVSSLYEKKPGQWVFAVRYTPTQEHQIWIEFDLMHTTQSLRGLRTLTDGYVFVIDRNTGRLIFHADPNRIGTPSVSFHGGISELISHGSLFGDHEYYYRDQYKVSVYDADNPFNWVFISGTDRSDILQDSYQFSLAALVIASLLVIAIGFKYLSQRFNQSIRELSQQETLTDYKQHLRFILDQFCDHKGVQFCLYDNNHGHFSTIDFHGNTHVVLTDKNLAAQFEPNIIKNVSSRGADTLAKKLQITSRHYAIPLFDKSELIGVVYMQVSYSTFKSILHLIRNYAEISLANLILNQSLRSQDVMTHLDNKLTIRGEIDNHLGHTNVFFALIDIDHFKRINDTHSHLCGDLVILKTAEMMEKCFKKPKAISLARYGGEEFCVLFHATDEHDAYEQCDIFRQVIDHANMNFSGRDVHFTVSIGVTNVKESQHVTIGAADKALYQAKGLGRNQVVLNTFRF</sequence>
<evidence type="ECO:0000259" key="3">
    <source>
        <dbReference type="PROSITE" id="PS50887"/>
    </source>
</evidence>
<dbReference type="PANTHER" id="PTHR45138">
    <property type="entry name" value="REGULATORY COMPONENTS OF SENSORY TRANSDUCTION SYSTEM"/>
    <property type="match status" value="1"/>
</dbReference>
<evidence type="ECO:0000256" key="1">
    <source>
        <dbReference type="ARBA" id="ARBA00012528"/>
    </source>
</evidence>
<dbReference type="GO" id="GO:0005886">
    <property type="term" value="C:plasma membrane"/>
    <property type="evidence" value="ECO:0007669"/>
    <property type="project" value="TreeGrafter"/>
</dbReference>
<keyword evidence="5" id="KW-1185">Reference proteome</keyword>
<reference evidence="4 5" key="1">
    <citation type="submission" date="2018-08" db="EMBL/GenBank/DDBJ databases">
        <title>Vibrio isolated from the Eastern China Marginal Seas.</title>
        <authorList>
            <person name="Li Y."/>
        </authorList>
    </citation>
    <scope>NUCLEOTIDE SEQUENCE [LARGE SCALE GENOMIC DNA]</scope>
    <source>
        <strain evidence="4 5">BEI233</strain>
    </source>
</reference>
<name>A0A3A6Q567_9VIBR</name>
<evidence type="ECO:0000256" key="2">
    <source>
        <dbReference type="ARBA" id="ARBA00034247"/>
    </source>
</evidence>
<evidence type="ECO:0000313" key="5">
    <source>
        <dbReference type="Proteomes" id="UP000273252"/>
    </source>
</evidence>
<proteinExistence type="predicted"/>
<dbReference type="InterPro" id="IPR043128">
    <property type="entry name" value="Rev_trsase/Diguanyl_cyclase"/>
</dbReference>
<comment type="caution">
    <text evidence="4">The sequence shown here is derived from an EMBL/GenBank/DDBJ whole genome shotgun (WGS) entry which is preliminary data.</text>
</comment>
<dbReference type="Gene3D" id="3.30.450.20">
    <property type="entry name" value="PAS domain"/>
    <property type="match status" value="1"/>
</dbReference>
<dbReference type="SUPFAM" id="SSF55073">
    <property type="entry name" value="Nucleotide cyclase"/>
    <property type="match status" value="1"/>
</dbReference>
<organism evidence="4 5">
    <name type="scientific">Vibrio sinensis</name>
    <dbReference type="NCBI Taxonomy" id="2302434"/>
    <lineage>
        <taxon>Bacteria</taxon>
        <taxon>Pseudomonadati</taxon>
        <taxon>Pseudomonadota</taxon>
        <taxon>Gammaproteobacteria</taxon>
        <taxon>Vibrionales</taxon>
        <taxon>Vibrionaceae</taxon>
        <taxon>Vibrio</taxon>
    </lineage>
</organism>
<dbReference type="GO" id="GO:0052621">
    <property type="term" value="F:diguanylate cyclase activity"/>
    <property type="evidence" value="ECO:0007669"/>
    <property type="project" value="UniProtKB-EC"/>
</dbReference>
<dbReference type="OrthoDB" id="5809416at2"/>
<dbReference type="PROSITE" id="PS50887">
    <property type="entry name" value="GGDEF"/>
    <property type="match status" value="1"/>
</dbReference>
<dbReference type="SMART" id="SM00267">
    <property type="entry name" value="GGDEF"/>
    <property type="match status" value="1"/>
</dbReference>
<feature type="domain" description="GGDEF" evidence="3">
    <location>
        <begin position="433"/>
        <end position="565"/>
    </location>
</feature>
<dbReference type="GO" id="GO:0043709">
    <property type="term" value="P:cell adhesion involved in single-species biofilm formation"/>
    <property type="evidence" value="ECO:0007669"/>
    <property type="project" value="TreeGrafter"/>
</dbReference>
<evidence type="ECO:0000313" key="4">
    <source>
        <dbReference type="EMBL" id="RJX65208.1"/>
    </source>
</evidence>
<dbReference type="CDD" id="cd01949">
    <property type="entry name" value="GGDEF"/>
    <property type="match status" value="1"/>
</dbReference>
<dbReference type="Pfam" id="PF00990">
    <property type="entry name" value="GGDEF"/>
    <property type="match status" value="1"/>
</dbReference>
<dbReference type="NCBIfam" id="TIGR00254">
    <property type="entry name" value="GGDEF"/>
    <property type="match status" value="1"/>
</dbReference>
<dbReference type="PANTHER" id="PTHR45138:SF9">
    <property type="entry name" value="DIGUANYLATE CYCLASE DGCM-RELATED"/>
    <property type="match status" value="1"/>
</dbReference>
<protein>
    <recommendedName>
        <fullName evidence="1">diguanylate cyclase</fullName>
        <ecNumber evidence="1">2.7.7.65</ecNumber>
    </recommendedName>
</protein>
<dbReference type="Gene3D" id="3.30.70.270">
    <property type="match status" value="1"/>
</dbReference>
<comment type="catalytic activity">
    <reaction evidence="2">
        <text>2 GTP = 3',3'-c-di-GMP + 2 diphosphate</text>
        <dbReference type="Rhea" id="RHEA:24898"/>
        <dbReference type="ChEBI" id="CHEBI:33019"/>
        <dbReference type="ChEBI" id="CHEBI:37565"/>
        <dbReference type="ChEBI" id="CHEBI:58805"/>
        <dbReference type="EC" id="2.7.7.65"/>
    </reaction>
</comment>
<gene>
    <name evidence="4" type="ORF">DZ860_22335</name>
</gene>
<dbReference type="AlphaFoldDB" id="A0A3A6Q567"/>
<dbReference type="InterPro" id="IPR029787">
    <property type="entry name" value="Nucleotide_cyclase"/>
</dbReference>
<dbReference type="EC" id="2.7.7.65" evidence="1"/>
<dbReference type="Proteomes" id="UP000273252">
    <property type="component" value="Unassembled WGS sequence"/>
</dbReference>
<dbReference type="EMBL" id="QVMU01000038">
    <property type="protein sequence ID" value="RJX65208.1"/>
    <property type="molecule type" value="Genomic_DNA"/>
</dbReference>
<dbReference type="InterPro" id="IPR050469">
    <property type="entry name" value="Diguanylate_Cyclase"/>
</dbReference>
<accession>A0A3A6Q567</accession>
<dbReference type="GO" id="GO:1902201">
    <property type="term" value="P:negative regulation of bacterial-type flagellum-dependent cell motility"/>
    <property type="evidence" value="ECO:0007669"/>
    <property type="project" value="TreeGrafter"/>
</dbReference>
<dbReference type="InterPro" id="IPR000160">
    <property type="entry name" value="GGDEF_dom"/>
</dbReference>